<feature type="domain" description="Arabidopsis retrotransposon Orf1 C-terminal" evidence="2">
    <location>
        <begin position="307"/>
        <end position="481"/>
    </location>
</feature>
<evidence type="ECO:0000313" key="3">
    <source>
        <dbReference type="EMBL" id="KAK5823815.1"/>
    </source>
</evidence>
<sequence>MSLNNYQWQVIRMKPTKTVGVFNLDDYAIYPGWRNHPNFSWGGPGNQRPQHPPGFQQPPYQQEKKPNLEEMLTKFIAKLHINLPFIEALSGMPNVVKFLKELLENKWKLDDASHVELNVVCSAILQNKLPNKLKDPESFTIHCLIGSLNVNNALADLGANINVMPYKMFKQLGLKKPKQTRISIQLENKTIRFIRDMEEDSNMLLILRRPFLEIARTIIDVGTGELILRVGDDTIKLQARDSEKPKVHDESKRHLDEREDETTKFKVGDKVLLDDKDPRIATSELNTNGATPFTILNIFSYGTVENDLFQLLQLRPLEVGRCINWAALEQVQLAHLVHFHLDTAPWDRFFSIIEPIYSDLTLEFCTTFHLQHMMNTHDEAGTIVFRLGRLVRHMSVPEFKATLGFYTEEFIASENFLQLHHHIYYSSSCCWIDLTASTVPYDTSRSKVTFLPPALHYIHAILVHTLTWRRESTGVVSTTDAYFL</sequence>
<accession>A0ABR0PI02</accession>
<proteinExistence type="predicted"/>
<dbReference type="Proteomes" id="UP001358586">
    <property type="component" value="Chromosome 6"/>
</dbReference>
<evidence type="ECO:0000256" key="1">
    <source>
        <dbReference type="SAM" id="MobiDB-lite"/>
    </source>
</evidence>
<dbReference type="InterPro" id="IPR004312">
    <property type="entry name" value="ATHILA_Orf1_C"/>
</dbReference>
<dbReference type="PANTHER" id="PTHR33067">
    <property type="entry name" value="RNA-DIRECTED DNA POLYMERASE-RELATED"/>
    <property type="match status" value="1"/>
</dbReference>
<organism evidence="3 4">
    <name type="scientific">Gossypium arboreum</name>
    <name type="common">Tree cotton</name>
    <name type="synonym">Gossypium nanking</name>
    <dbReference type="NCBI Taxonomy" id="29729"/>
    <lineage>
        <taxon>Eukaryota</taxon>
        <taxon>Viridiplantae</taxon>
        <taxon>Streptophyta</taxon>
        <taxon>Embryophyta</taxon>
        <taxon>Tracheophyta</taxon>
        <taxon>Spermatophyta</taxon>
        <taxon>Magnoliopsida</taxon>
        <taxon>eudicotyledons</taxon>
        <taxon>Gunneridae</taxon>
        <taxon>Pentapetalae</taxon>
        <taxon>rosids</taxon>
        <taxon>malvids</taxon>
        <taxon>Malvales</taxon>
        <taxon>Malvaceae</taxon>
        <taxon>Malvoideae</taxon>
        <taxon>Gossypium</taxon>
    </lineage>
</organism>
<reference evidence="3 4" key="1">
    <citation type="submission" date="2023-03" db="EMBL/GenBank/DDBJ databases">
        <title>WGS of Gossypium arboreum.</title>
        <authorList>
            <person name="Yu D."/>
        </authorList>
    </citation>
    <scope>NUCLEOTIDE SEQUENCE [LARGE SCALE GENOMIC DNA]</scope>
    <source>
        <tissue evidence="3">Leaf</tissue>
    </source>
</reference>
<name>A0ABR0PI02_GOSAR</name>
<dbReference type="Pfam" id="PF03078">
    <property type="entry name" value="ATHILA"/>
    <property type="match status" value="1"/>
</dbReference>
<protein>
    <recommendedName>
        <fullName evidence="2">Arabidopsis retrotransposon Orf1 C-terminal domain-containing protein</fullName>
    </recommendedName>
</protein>
<evidence type="ECO:0000313" key="4">
    <source>
        <dbReference type="Proteomes" id="UP001358586"/>
    </source>
</evidence>
<dbReference type="Gene3D" id="2.40.70.10">
    <property type="entry name" value="Acid Proteases"/>
    <property type="match status" value="1"/>
</dbReference>
<dbReference type="EMBL" id="JARKNE010000006">
    <property type="protein sequence ID" value="KAK5823815.1"/>
    <property type="molecule type" value="Genomic_DNA"/>
</dbReference>
<dbReference type="InterPro" id="IPR021109">
    <property type="entry name" value="Peptidase_aspartic_dom_sf"/>
</dbReference>
<feature type="region of interest" description="Disordered" evidence="1">
    <location>
        <begin position="40"/>
        <end position="61"/>
    </location>
</feature>
<keyword evidence="4" id="KW-1185">Reference proteome</keyword>
<comment type="caution">
    <text evidence="3">The sequence shown here is derived from an EMBL/GenBank/DDBJ whole genome shotgun (WGS) entry which is preliminary data.</text>
</comment>
<dbReference type="PANTHER" id="PTHR33067:SF35">
    <property type="entry name" value="ASPARTIC PEPTIDASE DDI1-TYPE DOMAIN-CONTAINING PROTEIN"/>
    <property type="match status" value="1"/>
</dbReference>
<evidence type="ECO:0000259" key="2">
    <source>
        <dbReference type="Pfam" id="PF03078"/>
    </source>
</evidence>
<gene>
    <name evidence="3" type="ORF">PVK06_018578</name>
</gene>